<gene>
    <name evidence="3" type="ORF">GBAR_LOCUS6801</name>
</gene>
<protein>
    <submittedName>
        <fullName evidence="3">Uncharacterized peptidase YqhT</fullName>
    </submittedName>
</protein>
<dbReference type="InterPro" id="IPR000994">
    <property type="entry name" value="Pept_M24"/>
</dbReference>
<reference evidence="3" key="1">
    <citation type="submission" date="2023-03" db="EMBL/GenBank/DDBJ databases">
        <authorList>
            <person name="Steffen K."/>
            <person name="Cardenas P."/>
        </authorList>
    </citation>
    <scope>NUCLEOTIDE SEQUENCE</scope>
</reference>
<dbReference type="Proteomes" id="UP001174909">
    <property type="component" value="Unassembled WGS sequence"/>
</dbReference>
<dbReference type="Gene3D" id="3.40.350.10">
    <property type="entry name" value="Creatinase/prolidase N-terminal domain"/>
    <property type="match status" value="1"/>
</dbReference>
<dbReference type="SUPFAM" id="SSF53092">
    <property type="entry name" value="Creatinase/prolidase N-terminal domain"/>
    <property type="match status" value="1"/>
</dbReference>
<accession>A0AA35WAQ3</accession>
<evidence type="ECO:0000313" key="3">
    <source>
        <dbReference type="EMBL" id="CAI8010316.1"/>
    </source>
</evidence>
<dbReference type="InterPro" id="IPR029149">
    <property type="entry name" value="Creatin/AminoP/Spt16_N"/>
</dbReference>
<organism evidence="3 4">
    <name type="scientific">Geodia barretti</name>
    <name type="common">Barrett's horny sponge</name>
    <dbReference type="NCBI Taxonomy" id="519541"/>
    <lineage>
        <taxon>Eukaryota</taxon>
        <taxon>Metazoa</taxon>
        <taxon>Porifera</taxon>
        <taxon>Demospongiae</taxon>
        <taxon>Heteroscleromorpha</taxon>
        <taxon>Tetractinellida</taxon>
        <taxon>Astrophorina</taxon>
        <taxon>Geodiidae</taxon>
        <taxon>Geodia</taxon>
    </lineage>
</organism>
<dbReference type="GO" id="GO:0004177">
    <property type="term" value="F:aminopeptidase activity"/>
    <property type="evidence" value="ECO:0007669"/>
    <property type="project" value="UniProtKB-ARBA"/>
</dbReference>
<evidence type="ECO:0000259" key="1">
    <source>
        <dbReference type="Pfam" id="PF00557"/>
    </source>
</evidence>
<dbReference type="PANTHER" id="PTHR46112:SF2">
    <property type="entry name" value="XAA-PRO AMINOPEPTIDASE P-RELATED"/>
    <property type="match status" value="1"/>
</dbReference>
<dbReference type="InterPro" id="IPR000587">
    <property type="entry name" value="Creatinase_N"/>
</dbReference>
<dbReference type="InterPro" id="IPR050659">
    <property type="entry name" value="Peptidase_M24B"/>
</dbReference>
<dbReference type="Gene3D" id="3.90.230.10">
    <property type="entry name" value="Creatinase/methionine aminopeptidase superfamily"/>
    <property type="match status" value="1"/>
</dbReference>
<proteinExistence type="predicted"/>
<evidence type="ECO:0000313" key="4">
    <source>
        <dbReference type="Proteomes" id="UP001174909"/>
    </source>
</evidence>
<dbReference type="EMBL" id="CASHTH010001027">
    <property type="protein sequence ID" value="CAI8010316.1"/>
    <property type="molecule type" value="Genomic_DNA"/>
</dbReference>
<dbReference type="PANTHER" id="PTHR46112">
    <property type="entry name" value="AMINOPEPTIDASE"/>
    <property type="match status" value="1"/>
</dbReference>
<dbReference type="Pfam" id="PF00557">
    <property type="entry name" value="Peptidase_M24"/>
    <property type="match status" value="1"/>
</dbReference>
<dbReference type="SUPFAM" id="SSF55920">
    <property type="entry name" value="Creatinase/aminopeptidase"/>
    <property type="match status" value="1"/>
</dbReference>
<evidence type="ECO:0000259" key="2">
    <source>
        <dbReference type="Pfam" id="PF01321"/>
    </source>
</evidence>
<feature type="domain" description="Peptidase M24" evidence="1">
    <location>
        <begin position="165"/>
        <end position="359"/>
    </location>
</feature>
<dbReference type="Pfam" id="PF01321">
    <property type="entry name" value="Creatinase_N"/>
    <property type="match status" value="1"/>
</dbReference>
<sequence length="378" mass="42075">MANAFGKIIANVARLHRLMDEEGVSAIVARSGKNFTYLAGFAYPGTLARHLEFPDSPREVLLVWPRTGEPVMVLNSYAAPLARRDSWLERIEVVDDYAESPYERAAEVLRQLGLAEETIGFEKGYVSANRWEEIGRALPRARIVDSTDLMDRVRWIKTPEEVAALEAGARLLDEAYLEVLPTVRPGDTERLVHSRIVESCLRRGANWVHGILNSSRNTVGYGGESDLAFEAGDIIRNDYVAYLNGYPGHQSRTVCVGAPSDEQKRVYQVVLDIYRGTIDRCRPGARTADIYHYANDSFHEAGFDGNVALAGHGVGAWWHQQEPYMVPSSERVLEEGMVVALEPHIGPCWHLQDMVLVTDDAPRLLSPLMGTDEMVVAG</sequence>
<feature type="domain" description="Creatinase N-terminal" evidence="2">
    <location>
        <begin position="12"/>
        <end position="155"/>
    </location>
</feature>
<name>A0AA35WAQ3_GEOBA</name>
<keyword evidence="4" id="KW-1185">Reference proteome</keyword>
<comment type="caution">
    <text evidence="3">The sequence shown here is derived from an EMBL/GenBank/DDBJ whole genome shotgun (WGS) entry which is preliminary data.</text>
</comment>
<dbReference type="AlphaFoldDB" id="A0AA35WAQ3"/>
<dbReference type="InterPro" id="IPR036005">
    <property type="entry name" value="Creatinase/aminopeptidase-like"/>
</dbReference>